<comment type="caution">
    <text evidence="3">The sequence shown here is derived from an EMBL/GenBank/DDBJ whole genome shotgun (WGS) entry which is preliminary data.</text>
</comment>
<organism evidence="3 4">
    <name type="scientific">Centaurea solstitialis</name>
    <name type="common">yellow star-thistle</name>
    <dbReference type="NCBI Taxonomy" id="347529"/>
    <lineage>
        <taxon>Eukaryota</taxon>
        <taxon>Viridiplantae</taxon>
        <taxon>Streptophyta</taxon>
        <taxon>Embryophyta</taxon>
        <taxon>Tracheophyta</taxon>
        <taxon>Spermatophyta</taxon>
        <taxon>Magnoliopsida</taxon>
        <taxon>eudicotyledons</taxon>
        <taxon>Gunneridae</taxon>
        <taxon>Pentapetalae</taxon>
        <taxon>asterids</taxon>
        <taxon>campanulids</taxon>
        <taxon>Asterales</taxon>
        <taxon>Asteraceae</taxon>
        <taxon>Carduoideae</taxon>
        <taxon>Cardueae</taxon>
        <taxon>Centaureinae</taxon>
        <taxon>Centaurea</taxon>
    </lineage>
</organism>
<dbReference type="Gene3D" id="2.40.70.10">
    <property type="entry name" value="Acid Proteases"/>
    <property type="match status" value="1"/>
</dbReference>
<dbReference type="InterPro" id="IPR005162">
    <property type="entry name" value="Retrotrans_gag_dom"/>
</dbReference>
<feature type="region of interest" description="Disordered" evidence="1">
    <location>
        <begin position="49"/>
        <end position="98"/>
    </location>
</feature>
<feature type="compositionally biased region" description="Basic and acidic residues" evidence="1">
    <location>
        <begin position="58"/>
        <end position="72"/>
    </location>
</feature>
<feature type="compositionally biased region" description="Low complexity" evidence="1">
    <location>
        <begin position="440"/>
        <end position="457"/>
    </location>
</feature>
<dbReference type="AlphaFoldDB" id="A0AA38SPK1"/>
<feature type="compositionally biased region" description="Polar residues" evidence="1">
    <location>
        <begin position="369"/>
        <end position="386"/>
    </location>
</feature>
<dbReference type="SUPFAM" id="SSF50630">
    <property type="entry name" value="Acid proteases"/>
    <property type="match status" value="1"/>
</dbReference>
<feature type="region of interest" description="Disordered" evidence="1">
    <location>
        <begin position="366"/>
        <end position="458"/>
    </location>
</feature>
<feature type="domain" description="Retrotransposon gag" evidence="2">
    <location>
        <begin position="168"/>
        <end position="260"/>
    </location>
</feature>
<reference evidence="3" key="1">
    <citation type="submission" date="2023-03" db="EMBL/GenBank/DDBJ databases">
        <title>Chromosome-scale reference genome and RAD-based genetic map of yellow starthistle (Centaurea solstitialis) reveal putative structural variation and QTLs associated with invader traits.</title>
        <authorList>
            <person name="Reatini B."/>
            <person name="Cang F.A."/>
            <person name="Jiang Q."/>
            <person name="Mckibben M.T.W."/>
            <person name="Barker M.S."/>
            <person name="Rieseberg L.H."/>
            <person name="Dlugosch K.M."/>
        </authorList>
    </citation>
    <scope>NUCLEOTIDE SEQUENCE</scope>
    <source>
        <strain evidence="3">CAN-66</strain>
        <tissue evidence="3">Leaf</tissue>
    </source>
</reference>
<dbReference type="Proteomes" id="UP001172457">
    <property type="component" value="Unassembled WGS sequence"/>
</dbReference>
<proteinExistence type="predicted"/>
<accession>A0AA38SPK1</accession>
<gene>
    <name evidence="3" type="ORF">OSB04_un000939</name>
</gene>
<evidence type="ECO:0000313" key="4">
    <source>
        <dbReference type="Proteomes" id="UP001172457"/>
    </source>
</evidence>
<feature type="region of interest" description="Disordered" evidence="1">
    <location>
        <begin position="518"/>
        <end position="537"/>
    </location>
</feature>
<name>A0AA38SPK1_9ASTR</name>
<dbReference type="CDD" id="cd00303">
    <property type="entry name" value="retropepsin_like"/>
    <property type="match status" value="1"/>
</dbReference>
<sequence length="915" mass="103774">MPRSSRADSPLVFDPEIEKTAKKLRKQAKLRKKQGESTSSLVINIWKDIELSSDSESNTEHRNSEEEEKPLTEQEEPVTETEEEEMAAPPPKSTLRQWAAPNVDDTPLCITYPAEEVGTELKTDLIHLLPRFHGLPSEDPYKNMTEFHMVCLGMKPQGTNIENLKLKAFPFSLVDEARSWLFYLPPGSITTWAQMARAFLDKFFPVSKATGLRREICRIKQTDAESLYEYWERFKRLCVSCPQHGISEQLLIQYFYEGLLPIERKMDAASGGAIVNKTPTEARALIDTMAENSNQFGVRSDVGRGVSEVHVKSLETKITDLTNLVKQLAMGNTSQVKACGFCSSVAHPTDAYPTLHEEEDQVNAIGDGNFQQSNNRAYDPFSSTYNPGWRHHPNLSYGQNQGQSQGQHFQQKTSFQQPQAQQFQAPPGFQQQHYSRAPFQSGGQQQHQASQAPSSSGMSLEDIVKYMATNMSKFQQETEANIKDLQATVGQLVNKGKLPSQTETNLKAQVNAITLQSDMEVRGNESENDESQKKKELKPTIAMPSRGKVEPTKARIPEKYIIRPPFPERFEKYKREREEKEVIDTFRKVQVNIPLLDVIKQIPKYAKFLKEWCTHKRKSKGKEKMDMIENVSVVFQENLPPKCSDPGMFTIPCMVGNVTVDRAMLDLGASSNVMPHSLYTSLDVGHLKPTSVVVQLADKSIVHPRGVLEDVLVKVNELIFPAEFYIIDMKENNTSKSNMMLLGRPFLKTSRTKIDVYDGTLSMEFGNKLIKFNIHDTMRYPRDVRSLCFVNAYTPLTDNVSALTNDFVLKEKFSGNEKVESVEKITKAPGLNDDTSERIAWMEMGPQRYDDLHHQMPCTNKNSLLTFLQVPDVGSRPLPDLLCHEYWSVGDAMKIEEVPPGWRETELEKEVPWPC</sequence>
<dbReference type="Pfam" id="PF03732">
    <property type="entry name" value="Retrotrans_gag"/>
    <property type="match status" value="1"/>
</dbReference>
<protein>
    <recommendedName>
        <fullName evidence="2">Retrotransposon gag domain-containing protein</fullName>
    </recommendedName>
</protein>
<dbReference type="PANTHER" id="PTHR33067">
    <property type="entry name" value="RNA-DIRECTED DNA POLYMERASE-RELATED"/>
    <property type="match status" value="1"/>
</dbReference>
<dbReference type="InterPro" id="IPR021109">
    <property type="entry name" value="Peptidase_aspartic_dom_sf"/>
</dbReference>
<feature type="compositionally biased region" description="Acidic residues" evidence="1">
    <location>
        <begin position="73"/>
        <end position="86"/>
    </location>
</feature>
<evidence type="ECO:0000313" key="3">
    <source>
        <dbReference type="EMBL" id="KAJ9535898.1"/>
    </source>
</evidence>
<dbReference type="PANTHER" id="PTHR33067:SF15">
    <property type="entry name" value="RNA-DIRECTED DNA POLYMERASE"/>
    <property type="match status" value="1"/>
</dbReference>
<dbReference type="EMBL" id="JARYMX010000099">
    <property type="protein sequence ID" value="KAJ9535898.1"/>
    <property type="molecule type" value="Genomic_DNA"/>
</dbReference>
<evidence type="ECO:0000256" key="1">
    <source>
        <dbReference type="SAM" id="MobiDB-lite"/>
    </source>
</evidence>
<keyword evidence="4" id="KW-1185">Reference proteome</keyword>
<feature type="compositionally biased region" description="Low complexity" evidence="1">
    <location>
        <begin position="398"/>
        <end position="433"/>
    </location>
</feature>
<evidence type="ECO:0000259" key="2">
    <source>
        <dbReference type="Pfam" id="PF03732"/>
    </source>
</evidence>
<feature type="compositionally biased region" description="Basic and acidic residues" evidence="1">
    <location>
        <begin position="519"/>
        <end position="537"/>
    </location>
</feature>